<feature type="coiled-coil region" evidence="1">
    <location>
        <begin position="48"/>
        <end position="75"/>
    </location>
</feature>
<name>A0A0F9QR94_9ZZZZ</name>
<gene>
    <name evidence="2" type="ORF">LCGC14_0742920</name>
</gene>
<accession>A0A0F9QR94</accession>
<dbReference type="AlphaFoldDB" id="A0A0F9QR94"/>
<evidence type="ECO:0000313" key="2">
    <source>
        <dbReference type="EMBL" id="KKN39487.1"/>
    </source>
</evidence>
<reference evidence="2" key="1">
    <citation type="journal article" date="2015" name="Nature">
        <title>Complex archaea that bridge the gap between prokaryotes and eukaryotes.</title>
        <authorList>
            <person name="Spang A."/>
            <person name="Saw J.H."/>
            <person name="Jorgensen S.L."/>
            <person name="Zaremba-Niedzwiedzka K."/>
            <person name="Martijn J."/>
            <person name="Lind A.E."/>
            <person name="van Eijk R."/>
            <person name="Schleper C."/>
            <person name="Guy L."/>
            <person name="Ettema T.J."/>
        </authorList>
    </citation>
    <scope>NUCLEOTIDE SEQUENCE</scope>
</reference>
<sequence length="185" mass="21151">MKISKRAQQGLRGTSALQTVQSLGTQIKGLLDKLTPMMQSLQGSIPEINNALQQIQQLEIQVGQLEQTSAKFKQQFKQQADGPEKLKRKISKKVTDKIQSGKSTGVDVEKLNKKQLDIGEKVEMEHTDNLEVAREIASDHLAEQLEEGKDKSEQDYYTQLKKVHEDKCKDSVPAFWRRNLDYWNR</sequence>
<proteinExistence type="predicted"/>
<comment type="caution">
    <text evidence="2">The sequence shown here is derived from an EMBL/GenBank/DDBJ whole genome shotgun (WGS) entry which is preliminary data.</text>
</comment>
<dbReference type="EMBL" id="LAZR01001761">
    <property type="protein sequence ID" value="KKN39487.1"/>
    <property type="molecule type" value="Genomic_DNA"/>
</dbReference>
<protein>
    <submittedName>
        <fullName evidence="2">Uncharacterized protein</fullName>
    </submittedName>
</protein>
<organism evidence="2">
    <name type="scientific">marine sediment metagenome</name>
    <dbReference type="NCBI Taxonomy" id="412755"/>
    <lineage>
        <taxon>unclassified sequences</taxon>
        <taxon>metagenomes</taxon>
        <taxon>ecological metagenomes</taxon>
    </lineage>
</organism>
<dbReference type="Pfam" id="PF18905">
    <property type="entry name" value="DUF5661"/>
    <property type="match status" value="1"/>
</dbReference>
<dbReference type="InterPro" id="IPR043720">
    <property type="entry name" value="DUF5661"/>
</dbReference>
<keyword evidence="1" id="KW-0175">Coiled coil</keyword>
<evidence type="ECO:0000256" key="1">
    <source>
        <dbReference type="SAM" id="Coils"/>
    </source>
</evidence>